<reference evidence="2" key="1">
    <citation type="submission" date="2025-08" db="UniProtKB">
        <authorList>
            <consortium name="Ensembl"/>
        </authorList>
    </citation>
    <scope>IDENTIFICATION</scope>
</reference>
<keyword evidence="3" id="KW-1185">Reference proteome</keyword>
<name>A0A8C8IVJ6_ONCTS</name>
<protein>
    <submittedName>
        <fullName evidence="2">Uncharacterized protein</fullName>
    </submittedName>
</protein>
<dbReference type="GeneTree" id="ENSGT01010000229567"/>
<accession>A0A8C8IVJ6</accession>
<feature type="region of interest" description="Disordered" evidence="1">
    <location>
        <begin position="54"/>
        <end position="76"/>
    </location>
</feature>
<dbReference type="AlphaFoldDB" id="A0A8C8IVJ6"/>
<reference evidence="2" key="2">
    <citation type="submission" date="2025-09" db="UniProtKB">
        <authorList>
            <consortium name="Ensembl"/>
        </authorList>
    </citation>
    <scope>IDENTIFICATION</scope>
</reference>
<evidence type="ECO:0000313" key="2">
    <source>
        <dbReference type="Ensembl" id="ENSOTSP00005085675.1"/>
    </source>
</evidence>
<evidence type="ECO:0000256" key="1">
    <source>
        <dbReference type="SAM" id="MobiDB-lite"/>
    </source>
</evidence>
<sequence length="76" mass="8418">MKFIKEDHLITCMGSVTKAMLRLANATAGNTNEVLGRVTCSLIHVLGDEEMDDGMKEMDDHTGFPELLTKPHSKKD</sequence>
<organism evidence="2 3">
    <name type="scientific">Oncorhynchus tshawytscha</name>
    <name type="common">Chinook salmon</name>
    <name type="synonym">Salmo tshawytscha</name>
    <dbReference type="NCBI Taxonomy" id="74940"/>
    <lineage>
        <taxon>Eukaryota</taxon>
        <taxon>Metazoa</taxon>
        <taxon>Chordata</taxon>
        <taxon>Craniata</taxon>
        <taxon>Vertebrata</taxon>
        <taxon>Euteleostomi</taxon>
        <taxon>Actinopterygii</taxon>
        <taxon>Neopterygii</taxon>
        <taxon>Teleostei</taxon>
        <taxon>Protacanthopterygii</taxon>
        <taxon>Salmoniformes</taxon>
        <taxon>Salmonidae</taxon>
        <taxon>Salmoninae</taxon>
        <taxon>Oncorhynchus</taxon>
    </lineage>
</organism>
<proteinExistence type="predicted"/>
<feature type="compositionally biased region" description="Basic and acidic residues" evidence="1">
    <location>
        <begin position="54"/>
        <end position="63"/>
    </location>
</feature>
<dbReference type="Ensembl" id="ENSOTST00005093010.2">
    <property type="protein sequence ID" value="ENSOTSP00005085675.1"/>
    <property type="gene ID" value="ENSOTSG00005040427.2"/>
</dbReference>
<evidence type="ECO:0000313" key="3">
    <source>
        <dbReference type="Proteomes" id="UP000694402"/>
    </source>
</evidence>
<dbReference type="Proteomes" id="UP000694402">
    <property type="component" value="Unassembled WGS sequence"/>
</dbReference>